<dbReference type="SUPFAM" id="SSF52540">
    <property type="entry name" value="P-loop containing nucleoside triphosphate hydrolases"/>
    <property type="match status" value="1"/>
</dbReference>
<feature type="transmembrane region" description="Helical" evidence="9">
    <location>
        <begin position="83"/>
        <end position="106"/>
    </location>
</feature>
<evidence type="ECO:0000259" key="10">
    <source>
        <dbReference type="PROSITE" id="PS50893"/>
    </source>
</evidence>
<dbReference type="InterPro" id="IPR017871">
    <property type="entry name" value="ABC_transporter-like_CS"/>
</dbReference>
<keyword evidence="6" id="KW-0067">ATP-binding</keyword>
<dbReference type="FunFam" id="3.40.50.300:FF:000205">
    <property type="entry name" value="ABC transporter B family member 4"/>
    <property type="match status" value="1"/>
</dbReference>
<dbReference type="PANTHER" id="PTHR43394">
    <property type="entry name" value="ATP-DEPENDENT PERMEASE MDL1, MITOCHONDRIAL"/>
    <property type="match status" value="1"/>
</dbReference>
<feature type="transmembrane region" description="Helical" evidence="9">
    <location>
        <begin position="183"/>
        <end position="203"/>
    </location>
</feature>
<organism evidence="12 13">
    <name type="scientific">Jiulongibacter sediminis</name>
    <dbReference type="NCBI Taxonomy" id="1605367"/>
    <lineage>
        <taxon>Bacteria</taxon>
        <taxon>Pseudomonadati</taxon>
        <taxon>Bacteroidota</taxon>
        <taxon>Cytophagia</taxon>
        <taxon>Cytophagales</taxon>
        <taxon>Leadbetterellaceae</taxon>
        <taxon>Jiulongibacter</taxon>
    </lineage>
</organism>
<protein>
    <submittedName>
        <fullName evidence="12">Multidrug ABC transporter ATPase</fullName>
    </submittedName>
</protein>
<evidence type="ECO:0000256" key="5">
    <source>
        <dbReference type="ARBA" id="ARBA00022741"/>
    </source>
</evidence>
<evidence type="ECO:0000256" key="2">
    <source>
        <dbReference type="ARBA" id="ARBA00007577"/>
    </source>
</evidence>
<dbReference type="EMBL" id="LGTQ01000006">
    <property type="protein sequence ID" value="KPM48318.1"/>
    <property type="molecule type" value="Genomic_DNA"/>
</dbReference>
<dbReference type="Proteomes" id="UP000050454">
    <property type="component" value="Unassembled WGS sequence"/>
</dbReference>
<evidence type="ECO:0000313" key="13">
    <source>
        <dbReference type="Proteomes" id="UP000050454"/>
    </source>
</evidence>
<dbReference type="GO" id="GO:0005524">
    <property type="term" value="F:ATP binding"/>
    <property type="evidence" value="ECO:0007669"/>
    <property type="project" value="UniProtKB-KW"/>
</dbReference>
<evidence type="ECO:0000313" key="12">
    <source>
        <dbReference type="EMBL" id="KPM48318.1"/>
    </source>
</evidence>
<keyword evidence="3" id="KW-0813">Transport</keyword>
<feature type="domain" description="ABC transmembrane type-1" evidence="11">
    <location>
        <begin position="43"/>
        <end position="324"/>
    </location>
</feature>
<keyword evidence="4 9" id="KW-0812">Transmembrane</keyword>
<accession>A0A0P7C4X8</accession>
<sequence>MAKERKGVLEEVAPKDKRKISREGLQKARKLFRYILPYKWTFVIGLVFLVLSTSTTLTFPSLIGEVTRVIEGGSDYSLNQVVLFFGLILLLQGVFSFFRVYFFAIVSENASADVRRHVYNKFISLPISFFEKNRVGDLLSRITADVSAFQSILSLTLAEFFRQIATLTVGIGIIFYISWKLTLFMLLTFPVVVVAAFFFGKYIRVLSRKVQTTLAEANTQVEETLQSITVVKGFTNEKLEAQKYGNSMTDIVKLALKAAAIRGGFISFAIVGLFGGIMLVVWYGGGLVESGEIALADLMSFLFYTAFIGASLNGLGDIYAQIQRSIGASERLLEILEEDEEVELDETHELIDLKGEINYQDVTFAYPSRSDVTVLDDFSMNIQPGEKVALVGQSGAGKSTIVQLLMRFYDLQEGDILIDGQSSKTYNITALREQMAIVPQEVILFGGSIEENIRYGKPDASDEEVRLAAEKANALEFIERFPDGMKTIVGERGVKLSGGQRQRLAIARAILKDPVILLLDEATSALDSESEYLVQEALDKLMENRTTIIIAHRLGTVKNVDQIYVIDKGRVAEKGTHKELILNPEGIYSNLVKLQMESNSLISN</sequence>
<gene>
    <name evidence="12" type="ORF">AFM12_06610</name>
</gene>
<evidence type="ECO:0000256" key="9">
    <source>
        <dbReference type="SAM" id="Phobius"/>
    </source>
</evidence>
<dbReference type="Pfam" id="PF00005">
    <property type="entry name" value="ABC_tran"/>
    <property type="match status" value="1"/>
</dbReference>
<dbReference type="PROSITE" id="PS00211">
    <property type="entry name" value="ABC_TRANSPORTER_1"/>
    <property type="match status" value="1"/>
</dbReference>
<dbReference type="InterPro" id="IPR011527">
    <property type="entry name" value="ABC1_TM_dom"/>
</dbReference>
<feature type="transmembrane region" description="Helical" evidence="9">
    <location>
        <begin position="40"/>
        <end position="63"/>
    </location>
</feature>
<evidence type="ECO:0000259" key="11">
    <source>
        <dbReference type="PROSITE" id="PS50929"/>
    </source>
</evidence>
<feature type="transmembrane region" description="Helical" evidence="9">
    <location>
        <begin position="263"/>
        <end position="283"/>
    </location>
</feature>
<reference evidence="12 13" key="1">
    <citation type="submission" date="2015-07" db="EMBL/GenBank/DDBJ databases">
        <title>The draft genome sequence of Leadbetterella sp. JN14-9.</title>
        <authorList>
            <person name="Liu Y."/>
            <person name="Du J."/>
            <person name="Shao Z."/>
        </authorList>
    </citation>
    <scope>NUCLEOTIDE SEQUENCE [LARGE SCALE GENOMIC DNA]</scope>
    <source>
        <strain evidence="12 13">JN14-9</strain>
    </source>
</reference>
<feature type="transmembrane region" description="Helical" evidence="9">
    <location>
        <begin position="295"/>
        <end position="315"/>
    </location>
</feature>
<comment type="caution">
    <text evidence="12">The sequence shown here is derived from an EMBL/GenBank/DDBJ whole genome shotgun (WGS) entry which is preliminary data.</text>
</comment>
<dbReference type="CDD" id="cd18576">
    <property type="entry name" value="ABC_6TM_bac_exporter_ABCB8_10_like"/>
    <property type="match status" value="1"/>
</dbReference>
<dbReference type="InterPro" id="IPR003439">
    <property type="entry name" value="ABC_transporter-like_ATP-bd"/>
</dbReference>
<dbReference type="PROSITE" id="PS50893">
    <property type="entry name" value="ABC_TRANSPORTER_2"/>
    <property type="match status" value="1"/>
</dbReference>
<dbReference type="InterPro" id="IPR003593">
    <property type="entry name" value="AAA+_ATPase"/>
</dbReference>
<dbReference type="InterPro" id="IPR036640">
    <property type="entry name" value="ABC1_TM_sf"/>
</dbReference>
<dbReference type="GO" id="GO:0016887">
    <property type="term" value="F:ATP hydrolysis activity"/>
    <property type="evidence" value="ECO:0007669"/>
    <property type="project" value="InterPro"/>
</dbReference>
<dbReference type="SUPFAM" id="SSF90123">
    <property type="entry name" value="ABC transporter transmembrane region"/>
    <property type="match status" value="1"/>
</dbReference>
<keyword evidence="5" id="KW-0547">Nucleotide-binding</keyword>
<dbReference type="STRING" id="1605367.AFM12_06610"/>
<keyword evidence="8 9" id="KW-0472">Membrane</keyword>
<evidence type="ECO:0000256" key="4">
    <source>
        <dbReference type="ARBA" id="ARBA00022692"/>
    </source>
</evidence>
<feature type="domain" description="ABC transporter" evidence="10">
    <location>
        <begin position="357"/>
        <end position="593"/>
    </location>
</feature>
<dbReference type="PANTHER" id="PTHR43394:SF1">
    <property type="entry name" value="ATP-BINDING CASSETTE SUB-FAMILY B MEMBER 10, MITOCHONDRIAL"/>
    <property type="match status" value="1"/>
</dbReference>
<dbReference type="SMART" id="SM00382">
    <property type="entry name" value="AAA"/>
    <property type="match status" value="1"/>
</dbReference>
<dbReference type="GO" id="GO:0005886">
    <property type="term" value="C:plasma membrane"/>
    <property type="evidence" value="ECO:0007669"/>
    <property type="project" value="UniProtKB-SubCell"/>
</dbReference>
<dbReference type="Gene3D" id="3.40.50.300">
    <property type="entry name" value="P-loop containing nucleotide triphosphate hydrolases"/>
    <property type="match status" value="1"/>
</dbReference>
<dbReference type="RefSeq" id="WP_055145626.1">
    <property type="nucleotide sequence ID" value="NZ_JXSZ01000006.1"/>
</dbReference>
<dbReference type="Gene3D" id="1.20.1560.10">
    <property type="entry name" value="ABC transporter type 1, transmembrane domain"/>
    <property type="match status" value="1"/>
</dbReference>
<comment type="similarity">
    <text evidence="2">Belongs to the ABC transporter superfamily. ABCB family. Multidrug resistance exporter (TC 3.A.1.201) subfamily.</text>
</comment>
<dbReference type="Pfam" id="PF00664">
    <property type="entry name" value="ABC_membrane"/>
    <property type="match status" value="1"/>
</dbReference>
<dbReference type="CDD" id="cd03249">
    <property type="entry name" value="ABC_MTABC3_MDL1_MDL2"/>
    <property type="match status" value="1"/>
</dbReference>
<dbReference type="InterPro" id="IPR039421">
    <property type="entry name" value="Type_1_exporter"/>
</dbReference>
<keyword evidence="13" id="KW-1185">Reference proteome</keyword>
<comment type="subcellular location">
    <subcellularLocation>
        <location evidence="1">Cell membrane</location>
        <topology evidence="1">Multi-pass membrane protein</topology>
    </subcellularLocation>
</comment>
<dbReference type="AlphaFoldDB" id="A0A0P7C4X8"/>
<dbReference type="GO" id="GO:0015421">
    <property type="term" value="F:ABC-type oligopeptide transporter activity"/>
    <property type="evidence" value="ECO:0007669"/>
    <property type="project" value="TreeGrafter"/>
</dbReference>
<dbReference type="InterPro" id="IPR027417">
    <property type="entry name" value="P-loop_NTPase"/>
</dbReference>
<feature type="transmembrane region" description="Helical" evidence="9">
    <location>
        <begin position="160"/>
        <end position="177"/>
    </location>
</feature>
<evidence type="ECO:0000256" key="7">
    <source>
        <dbReference type="ARBA" id="ARBA00022989"/>
    </source>
</evidence>
<evidence type="ECO:0000256" key="8">
    <source>
        <dbReference type="ARBA" id="ARBA00023136"/>
    </source>
</evidence>
<keyword evidence="7 9" id="KW-1133">Transmembrane helix</keyword>
<evidence type="ECO:0000256" key="6">
    <source>
        <dbReference type="ARBA" id="ARBA00022840"/>
    </source>
</evidence>
<dbReference type="OrthoDB" id="9769115at2"/>
<name>A0A0P7C4X8_9BACT</name>
<dbReference type="GO" id="GO:0090374">
    <property type="term" value="P:oligopeptide export from mitochondrion"/>
    <property type="evidence" value="ECO:0007669"/>
    <property type="project" value="TreeGrafter"/>
</dbReference>
<dbReference type="PROSITE" id="PS50929">
    <property type="entry name" value="ABC_TM1F"/>
    <property type="match status" value="1"/>
</dbReference>
<evidence type="ECO:0000256" key="1">
    <source>
        <dbReference type="ARBA" id="ARBA00004651"/>
    </source>
</evidence>
<proteinExistence type="inferred from homology"/>
<evidence type="ECO:0000256" key="3">
    <source>
        <dbReference type="ARBA" id="ARBA00022448"/>
    </source>
</evidence>